<dbReference type="AlphaFoldDB" id="A0A4R5XNM8"/>
<evidence type="ECO:0000259" key="3">
    <source>
        <dbReference type="PROSITE" id="PS50110"/>
    </source>
</evidence>
<dbReference type="Pfam" id="PF00072">
    <property type="entry name" value="Response_reg"/>
    <property type="match status" value="1"/>
</dbReference>
<keyword evidence="1 2" id="KW-0597">Phosphoprotein</keyword>
<comment type="caution">
    <text evidence="4">The sequence shown here is derived from an EMBL/GenBank/DDBJ whole genome shotgun (WGS) entry which is preliminary data.</text>
</comment>
<dbReference type="PROSITE" id="PS50110">
    <property type="entry name" value="RESPONSE_REGULATORY"/>
    <property type="match status" value="1"/>
</dbReference>
<dbReference type="STRING" id="683150.G205_18644"/>
<gene>
    <name evidence="4" type="ORF">E2R57_20635</name>
</gene>
<evidence type="ECO:0000256" key="2">
    <source>
        <dbReference type="PROSITE-ProRule" id="PRU00169"/>
    </source>
</evidence>
<dbReference type="EMBL" id="SMZQ01000017">
    <property type="protein sequence ID" value="TDL32117.1"/>
    <property type="molecule type" value="Genomic_DNA"/>
</dbReference>
<accession>A0A4R5XNM8</accession>
<protein>
    <submittedName>
        <fullName evidence="4">Response regulator</fullName>
    </submittedName>
</protein>
<dbReference type="GO" id="GO:0000160">
    <property type="term" value="P:phosphorelay signal transduction system"/>
    <property type="evidence" value="ECO:0007669"/>
    <property type="project" value="InterPro"/>
</dbReference>
<dbReference type="OrthoDB" id="3197131at2"/>
<evidence type="ECO:0000256" key="1">
    <source>
        <dbReference type="ARBA" id="ARBA00022553"/>
    </source>
</evidence>
<dbReference type="Proteomes" id="UP000294621">
    <property type="component" value="Unassembled WGS sequence"/>
</dbReference>
<evidence type="ECO:0000313" key="5">
    <source>
        <dbReference type="Proteomes" id="UP000294621"/>
    </source>
</evidence>
<organism evidence="4 5">
    <name type="scientific">Arthrobacter nitrophenolicus</name>
    <dbReference type="NCBI Taxonomy" id="683150"/>
    <lineage>
        <taxon>Bacteria</taxon>
        <taxon>Bacillati</taxon>
        <taxon>Actinomycetota</taxon>
        <taxon>Actinomycetes</taxon>
        <taxon>Micrococcales</taxon>
        <taxon>Micrococcaceae</taxon>
        <taxon>Arthrobacter</taxon>
    </lineage>
</organism>
<proteinExistence type="predicted"/>
<dbReference type="SMART" id="SM00448">
    <property type="entry name" value="REC"/>
    <property type="match status" value="1"/>
</dbReference>
<dbReference type="InterPro" id="IPR011006">
    <property type="entry name" value="CheY-like_superfamily"/>
</dbReference>
<name>A0A4R5XNM8_9MICC</name>
<evidence type="ECO:0000313" key="4">
    <source>
        <dbReference type="EMBL" id="TDL32117.1"/>
    </source>
</evidence>
<sequence>MRCPGYHPPAAVCGARHPHVRGRNHPAPGQAKQKILTRTGPDMAALTGPKIVDILIEAHTTASGEVGVISARQQVPDIVVLDHGLPGLNGLDVLRRIRSFSNMPVLVLTGYPHLADEFMAAGANAVMTKPFRPRSLMEHAQDMLAPHEGGA</sequence>
<dbReference type="InterPro" id="IPR050595">
    <property type="entry name" value="Bact_response_regulator"/>
</dbReference>
<dbReference type="PANTHER" id="PTHR44591">
    <property type="entry name" value="STRESS RESPONSE REGULATOR PROTEIN 1"/>
    <property type="match status" value="1"/>
</dbReference>
<dbReference type="SUPFAM" id="SSF52172">
    <property type="entry name" value="CheY-like"/>
    <property type="match status" value="1"/>
</dbReference>
<dbReference type="PANTHER" id="PTHR44591:SF3">
    <property type="entry name" value="RESPONSE REGULATORY DOMAIN-CONTAINING PROTEIN"/>
    <property type="match status" value="1"/>
</dbReference>
<dbReference type="Gene3D" id="3.40.50.2300">
    <property type="match status" value="1"/>
</dbReference>
<feature type="modified residue" description="4-aspartylphosphate" evidence="2">
    <location>
        <position position="82"/>
    </location>
</feature>
<feature type="domain" description="Response regulatory" evidence="3">
    <location>
        <begin position="33"/>
        <end position="144"/>
    </location>
</feature>
<reference evidence="4 5" key="1">
    <citation type="submission" date="2019-03" db="EMBL/GenBank/DDBJ databases">
        <title>Genome Sequencing and Assembly of Various Microbes Isolated from Partially Reclaimed Soil and Acid Mine Drainage (AMD) Site.</title>
        <authorList>
            <person name="Steinbock B."/>
            <person name="Bechtold R."/>
            <person name="Sevigny J.L."/>
            <person name="Thomas D."/>
            <person name="Cuthill L.R."/>
            <person name="Aveiro Johannsen E.J."/>
            <person name="Thomas K."/>
            <person name="Ghosh A."/>
        </authorList>
    </citation>
    <scope>NUCLEOTIDE SEQUENCE [LARGE SCALE GENOMIC DNA]</scope>
    <source>
        <strain evidence="4 5">S-A1</strain>
    </source>
</reference>
<dbReference type="InterPro" id="IPR001789">
    <property type="entry name" value="Sig_transdc_resp-reg_receiver"/>
</dbReference>